<gene>
    <name evidence="1" type="ORF">L195_g007911</name>
</gene>
<reference evidence="1 2" key="1">
    <citation type="journal article" date="2014" name="Am. J. Bot.">
        <title>Genome assembly and annotation for red clover (Trifolium pratense; Fabaceae).</title>
        <authorList>
            <person name="Istvanek J."/>
            <person name="Jaros M."/>
            <person name="Krenek A."/>
            <person name="Repkova J."/>
        </authorList>
    </citation>
    <scope>NUCLEOTIDE SEQUENCE [LARGE SCALE GENOMIC DNA]</scope>
    <source>
        <strain evidence="2">cv. Tatra</strain>
        <tissue evidence="1">Young leaves</tissue>
    </source>
</reference>
<comment type="caution">
    <text evidence="1">The sequence shown here is derived from an EMBL/GenBank/DDBJ whole genome shotgun (WGS) entry which is preliminary data.</text>
</comment>
<accession>A0A2K3P7Q0</accession>
<evidence type="ECO:0000313" key="2">
    <source>
        <dbReference type="Proteomes" id="UP000236291"/>
    </source>
</evidence>
<dbReference type="Proteomes" id="UP000236291">
    <property type="component" value="Unassembled WGS sequence"/>
</dbReference>
<proteinExistence type="predicted"/>
<name>A0A2K3P7Q0_TRIPR</name>
<organism evidence="1 2">
    <name type="scientific">Trifolium pratense</name>
    <name type="common">Red clover</name>
    <dbReference type="NCBI Taxonomy" id="57577"/>
    <lineage>
        <taxon>Eukaryota</taxon>
        <taxon>Viridiplantae</taxon>
        <taxon>Streptophyta</taxon>
        <taxon>Embryophyta</taxon>
        <taxon>Tracheophyta</taxon>
        <taxon>Spermatophyta</taxon>
        <taxon>Magnoliopsida</taxon>
        <taxon>eudicotyledons</taxon>
        <taxon>Gunneridae</taxon>
        <taxon>Pentapetalae</taxon>
        <taxon>rosids</taxon>
        <taxon>fabids</taxon>
        <taxon>Fabales</taxon>
        <taxon>Fabaceae</taxon>
        <taxon>Papilionoideae</taxon>
        <taxon>50 kb inversion clade</taxon>
        <taxon>NPAAA clade</taxon>
        <taxon>Hologalegina</taxon>
        <taxon>IRL clade</taxon>
        <taxon>Trifolieae</taxon>
        <taxon>Trifolium</taxon>
    </lineage>
</organism>
<reference evidence="1 2" key="2">
    <citation type="journal article" date="2017" name="Front. Plant Sci.">
        <title>Gene Classification and Mining of Molecular Markers Useful in Red Clover (Trifolium pratense) Breeding.</title>
        <authorList>
            <person name="Istvanek J."/>
            <person name="Dluhosova J."/>
            <person name="Dluhos P."/>
            <person name="Patkova L."/>
            <person name="Nedelnik J."/>
            <person name="Repkova J."/>
        </authorList>
    </citation>
    <scope>NUCLEOTIDE SEQUENCE [LARGE SCALE GENOMIC DNA]</scope>
    <source>
        <strain evidence="2">cv. Tatra</strain>
        <tissue evidence="1">Young leaves</tissue>
    </source>
</reference>
<protein>
    <submittedName>
        <fullName evidence="1">Uncharacterized protein</fullName>
    </submittedName>
</protein>
<sequence length="211" mass="23724">MASSEFVFKLNELIVEERADYKRLENFVARLPPYLRDDPEGEPLYDEDGQRMTSVKLIDIKGLLASDTPEKLTAFWQRMTSVVETLRQFRAARNKRAASNTIVVSSGLGTSSRQLSPAPSFDTDRSKQIHTEDLGDTTSWRHHVIDLEDPVNSLSPSLHRLTLGFQRMKISPADEAILENMGPEAIHGEIASHSSALFKLLEVVTFLNGRE</sequence>
<dbReference type="EMBL" id="ASHM01004449">
    <property type="protein sequence ID" value="PNY11307.1"/>
    <property type="molecule type" value="Genomic_DNA"/>
</dbReference>
<evidence type="ECO:0000313" key="1">
    <source>
        <dbReference type="EMBL" id="PNY11307.1"/>
    </source>
</evidence>
<dbReference type="AlphaFoldDB" id="A0A2K3P7Q0"/>